<evidence type="ECO:0000256" key="3">
    <source>
        <dbReference type="ARBA" id="ARBA00022692"/>
    </source>
</evidence>
<dbReference type="RefSeq" id="XP_031554096.1">
    <property type="nucleotide sequence ID" value="XM_031698236.1"/>
</dbReference>
<dbReference type="PANTHER" id="PTHR12290">
    <property type="entry name" value="CORNICHON-RELATED"/>
    <property type="match status" value="1"/>
</dbReference>
<dbReference type="InterPro" id="IPR003377">
    <property type="entry name" value="Cornichon"/>
</dbReference>
<evidence type="ECO:0000256" key="2">
    <source>
        <dbReference type="ARBA" id="ARBA00010095"/>
    </source>
</evidence>
<organism evidence="7 9">
    <name type="scientific">Actinia tenebrosa</name>
    <name type="common">Australian red waratah sea anemone</name>
    <dbReference type="NCBI Taxonomy" id="6105"/>
    <lineage>
        <taxon>Eukaryota</taxon>
        <taxon>Metazoa</taxon>
        <taxon>Cnidaria</taxon>
        <taxon>Anthozoa</taxon>
        <taxon>Hexacorallia</taxon>
        <taxon>Actiniaria</taxon>
        <taxon>Actiniidae</taxon>
        <taxon>Actinia</taxon>
    </lineage>
</organism>
<evidence type="ECO:0000313" key="8">
    <source>
        <dbReference type="RefSeq" id="XP_031554095.1"/>
    </source>
</evidence>
<evidence type="ECO:0000313" key="9">
    <source>
        <dbReference type="RefSeq" id="XP_031554096.1"/>
    </source>
</evidence>
<evidence type="ECO:0000313" key="7">
    <source>
        <dbReference type="Proteomes" id="UP000515163"/>
    </source>
</evidence>
<comment type="subcellular location">
    <subcellularLocation>
        <location evidence="1">Membrane</location>
        <topology evidence="1">Multi-pass membrane protein</topology>
    </subcellularLocation>
</comment>
<accession>A0A6P8HEE5</accession>
<dbReference type="GO" id="GO:0016020">
    <property type="term" value="C:membrane"/>
    <property type="evidence" value="ECO:0007669"/>
    <property type="project" value="UniProtKB-SubCell"/>
</dbReference>
<feature type="transmembrane region" description="Helical" evidence="6">
    <location>
        <begin position="119"/>
        <end position="139"/>
    </location>
</feature>
<dbReference type="KEGG" id="aten:116291114"/>
<keyword evidence="5 6" id="KW-0472">Membrane</keyword>
<feature type="transmembrane region" description="Helical" evidence="6">
    <location>
        <begin position="6"/>
        <end position="26"/>
    </location>
</feature>
<dbReference type="AlphaFoldDB" id="A0A6P8HEE5"/>
<dbReference type="Proteomes" id="UP000515163">
    <property type="component" value="Unplaced"/>
</dbReference>
<protein>
    <submittedName>
        <fullName evidence="8 9">Protein cornichon homolog 4-like</fullName>
    </submittedName>
</protein>
<comment type="similarity">
    <text evidence="2">Belongs to the cornichon family.</text>
</comment>
<dbReference type="OrthoDB" id="8775810at2759"/>
<evidence type="ECO:0000256" key="4">
    <source>
        <dbReference type="ARBA" id="ARBA00022989"/>
    </source>
</evidence>
<keyword evidence="7" id="KW-1185">Reference proteome</keyword>
<evidence type="ECO:0000256" key="1">
    <source>
        <dbReference type="ARBA" id="ARBA00004141"/>
    </source>
</evidence>
<gene>
    <name evidence="8 9" type="primary">LOC116291114</name>
</gene>
<dbReference type="GeneID" id="116291114"/>
<evidence type="ECO:0000256" key="6">
    <source>
        <dbReference type="SAM" id="Phobius"/>
    </source>
</evidence>
<keyword evidence="3 6" id="KW-0812">Transmembrane</keyword>
<dbReference type="GO" id="GO:0016192">
    <property type="term" value="P:vesicle-mediated transport"/>
    <property type="evidence" value="ECO:0007669"/>
    <property type="project" value="InterPro"/>
</dbReference>
<dbReference type="Pfam" id="PF03311">
    <property type="entry name" value="Cornichon"/>
    <property type="match status" value="1"/>
</dbReference>
<dbReference type="SMART" id="SM01398">
    <property type="entry name" value="Cornichon"/>
    <property type="match status" value="1"/>
</dbReference>
<feature type="transmembrane region" description="Helical" evidence="6">
    <location>
        <begin position="47"/>
        <end position="71"/>
    </location>
</feature>
<reference evidence="8 9" key="1">
    <citation type="submission" date="2025-04" db="UniProtKB">
        <authorList>
            <consortium name="RefSeq"/>
        </authorList>
    </citation>
    <scope>IDENTIFICATION</scope>
    <source>
        <tissue evidence="8 9">Tentacle</tissue>
    </source>
</reference>
<sequence>MSVAGLYIFGLLDGAALLFLTVFFIINLSDLECDYINARTCCDRLNIWVIPELIAHGLITMLLLGYFQWIFFLLNLPLMVWNFYRFINKPPGNLGLYDPAEIHNRSQLKGFLKESMIKLAFHLIFFFLYLYSMISALLADSDEEKAATEL</sequence>
<keyword evidence="4 6" id="KW-1133">Transmembrane helix</keyword>
<evidence type="ECO:0000256" key="5">
    <source>
        <dbReference type="ARBA" id="ARBA00023136"/>
    </source>
</evidence>
<dbReference type="RefSeq" id="XP_031554095.1">
    <property type="nucleotide sequence ID" value="XM_031698235.1"/>
</dbReference>
<name>A0A6P8HEE5_ACTTE</name>
<proteinExistence type="inferred from homology"/>